<reference evidence="1 2" key="1">
    <citation type="submission" date="2024-06" db="EMBL/GenBank/DDBJ databases">
        <title>The Natural Products Discovery Center: Release of the First 8490 Sequenced Strains for Exploring Actinobacteria Biosynthetic Diversity.</title>
        <authorList>
            <person name="Kalkreuter E."/>
            <person name="Kautsar S.A."/>
            <person name="Yang D."/>
            <person name="Bader C.D."/>
            <person name="Teijaro C.N."/>
            <person name="Fluegel L."/>
            <person name="Davis C.M."/>
            <person name="Simpson J.R."/>
            <person name="Lauterbach L."/>
            <person name="Steele A.D."/>
            <person name="Gui C."/>
            <person name="Meng S."/>
            <person name="Li G."/>
            <person name="Viehrig K."/>
            <person name="Ye F."/>
            <person name="Su P."/>
            <person name="Kiefer A.F."/>
            <person name="Nichols A."/>
            <person name="Cepeda A.J."/>
            <person name="Yan W."/>
            <person name="Fan B."/>
            <person name="Jiang Y."/>
            <person name="Adhikari A."/>
            <person name="Zheng C.-J."/>
            <person name="Schuster L."/>
            <person name="Cowan T.M."/>
            <person name="Smanski M.J."/>
            <person name="Chevrette M.G."/>
            <person name="De Carvalho L.P.S."/>
            <person name="Shen B."/>
        </authorList>
    </citation>
    <scope>NUCLEOTIDE SEQUENCE [LARGE SCALE GENOMIC DNA]</scope>
    <source>
        <strain evidence="1 2">NPDC048117</strain>
    </source>
</reference>
<dbReference type="SUPFAM" id="SSF52047">
    <property type="entry name" value="RNI-like"/>
    <property type="match status" value="1"/>
</dbReference>
<dbReference type="InterPro" id="IPR032675">
    <property type="entry name" value="LRR_dom_sf"/>
</dbReference>
<accession>A0ABV3EU44</accession>
<dbReference type="NCBIfam" id="NF038076">
    <property type="entry name" value="fam_STM4015"/>
    <property type="match status" value="1"/>
</dbReference>
<dbReference type="RefSeq" id="WP_359274744.1">
    <property type="nucleotide sequence ID" value="NZ_JBEZNA010000052.1"/>
</dbReference>
<protein>
    <submittedName>
        <fullName evidence="1">STM4015 family protein</fullName>
    </submittedName>
</protein>
<comment type="caution">
    <text evidence="1">The sequence shown here is derived from an EMBL/GenBank/DDBJ whole genome shotgun (WGS) entry which is preliminary data.</text>
</comment>
<name>A0ABV3EU44_9ACTN</name>
<gene>
    <name evidence="1" type="ORF">AB0D95_20675</name>
</gene>
<dbReference type="EMBL" id="JBEZNA010000052">
    <property type="protein sequence ID" value="MEU9579654.1"/>
    <property type="molecule type" value="Genomic_DNA"/>
</dbReference>
<evidence type="ECO:0000313" key="2">
    <source>
        <dbReference type="Proteomes" id="UP001551584"/>
    </source>
</evidence>
<dbReference type="InterPro" id="IPR047722">
    <property type="entry name" value="STM4015-like"/>
</dbReference>
<keyword evidence="2" id="KW-1185">Reference proteome</keyword>
<dbReference type="Gene3D" id="3.80.10.10">
    <property type="entry name" value="Ribonuclease Inhibitor"/>
    <property type="match status" value="1"/>
</dbReference>
<proteinExistence type="predicted"/>
<sequence>MTVNHHLDELYGLPSFTFPGVGEERELPDPEAVAWRIGVDVYEPEEEWAQAFARFAGAVDLSRVRALIVGPWRDAYENSSKEVVDAIVAARDRFPALRALFLGDMTYEESEISWIAQSDVTPLLENFPGLRRFGVRGGSGLAFPPLRHERLESLVVETGGLAAEVVRGIAASDFPALEHLDLWLGSDWYGGDAEPADLQPVLDGTRLPSLRYLALRNSVVQDRIAEALAGAPVVARLDVLDLSMGTLSDEGAAALLAGQPLTHLRKLDLHHHFVGEELRTRLRETLEPAGVEVDLDDGGAESDEDEDGVHRYIAVAE</sequence>
<organism evidence="1 2">
    <name type="scientific">Streptomyces chilikensis</name>
    <dbReference type="NCBI Taxonomy" id="1194079"/>
    <lineage>
        <taxon>Bacteria</taxon>
        <taxon>Bacillati</taxon>
        <taxon>Actinomycetota</taxon>
        <taxon>Actinomycetes</taxon>
        <taxon>Kitasatosporales</taxon>
        <taxon>Streptomycetaceae</taxon>
        <taxon>Streptomyces</taxon>
    </lineage>
</organism>
<evidence type="ECO:0000313" key="1">
    <source>
        <dbReference type="EMBL" id="MEU9579654.1"/>
    </source>
</evidence>
<dbReference type="Proteomes" id="UP001551584">
    <property type="component" value="Unassembled WGS sequence"/>
</dbReference>